<organism evidence="2 3">
    <name type="scientific">Candidatus Ruthenibacterium avium</name>
    <dbReference type="NCBI Taxonomy" id="2838751"/>
    <lineage>
        <taxon>Bacteria</taxon>
        <taxon>Bacillati</taxon>
        <taxon>Bacillota</taxon>
        <taxon>Clostridia</taxon>
        <taxon>Eubacteriales</taxon>
        <taxon>Oscillospiraceae</taxon>
        <taxon>Ruthenibacterium</taxon>
    </lineage>
</organism>
<evidence type="ECO:0000313" key="3">
    <source>
        <dbReference type="Proteomes" id="UP000824209"/>
    </source>
</evidence>
<dbReference type="Proteomes" id="UP000824209">
    <property type="component" value="Unassembled WGS sequence"/>
</dbReference>
<protein>
    <submittedName>
        <fullName evidence="2">Uncharacterized protein</fullName>
    </submittedName>
</protein>
<comment type="caution">
    <text evidence="2">The sequence shown here is derived from an EMBL/GenBank/DDBJ whole genome shotgun (WGS) entry which is preliminary data.</text>
</comment>
<gene>
    <name evidence="2" type="ORF">H9943_02500</name>
</gene>
<evidence type="ECO:0000313" key="2">
    <source>
        <dbReference type="EMBL" id="HJB39248.1"/>
    </source>
</evidence>
<dbReference type="AlphaFoldDB" id="A0A9D2M2P4"/>
<sequence>MEKIKRSEPVSSVSSVSTQSVPIGRERLSERALSHQATSWLERAKQYLADLGKQYDSLTVRIGKYSNKDVSDLYYSARNGSVLFVSEDFLHAMGKSQASFERGIQILTGAVQELTTPSSPNVSGMGILLTDKEKTSFTVQTPTVSQWEQTQQENMKTLFERMREAQEKAEKNKDLYRVSKANTLMNSAVSVYGKLNRAGSVMQVRGVISNAYVRLNQVRRAMNDADQTEKEQLQFVANQLRGAISRSKKKITQLQKEQQLQAQQRREIAQRQLEEAQEARRLLSKKKSARTAQEQAYLKQASMEVYLEQDRARRVAEARHKSEIYSAAPTMGTGVSSSVSASTAAPNAPSGAMVVQASTVSISFA</sequence>
<name>A0A9D2M2P4_9FIRM</name>
<keyword evidence="1" id="KW-0175">Coiled coil</keyword>
<evidence type="ECO:0000256" key="1">
    <source>
        <dbReference type="SAM" id="Coils"/>
    </source>
</evidence>
<feature type="coiled-coil region" evidence="1">
    <location>
        <begin position="148"/>
        <end position="175"/>
    </location>
</feature>
<proteinExistence type="predicted"/>
<feature type="coiled-coil region" evidence="1">
    <location>
        <begin position="237"/>
        <end position="289"/>
    </location>
</feature>
<accession>A0A9D2M2P4</accession>
<reference evidence="2" key="2">
    <citation type="submission" date="2021-04" db="EMBL/GenBank/DDBJ databases">
        <authorList>
            <person name="Gilroy R."/>
        </authorList>
    </citation>
    <scope>NUCLEOTIDE SEQUENCE</scope>
    <source>
        <strain evidence="2">ChiBcec8-14828</strain>
    </source>
</reference>
<reference evidence="2" key="1">
    <citation type="journal article" date="2021" name="PeerJ">
        <title>Extensive microbial diversity within the chicken gut microbiome revealed by metagenomics and culture.</title>
        <authorList>
            <person name="Gilroy R."/>
            <person name="Ravi A."/>
            <person name="Getino M."/>
            <person name="Pursley I."/>
            <person name="Horton D.L."/>
            <person name="Alikhan N.F."/>
            <person name="Baker D."/>
            <person name="Gharbi K."/>
            <person name="Hall N."/>
            <person name="Watson M."/>
            <person name="Adriaenssens E.M."/>
            <person name="Foster-Nyarko E."/>
            <person name="Jarju S."/>
            <person name="Secka A."/>
            <person name="Antonio M."/>
            <person name="Oren A."/>
            <person name="Chaudhuri R.R."/>
            <person name="La Ragione R."/>
            <person name="Hildebrand F."/>
            <person name="Pallen M.J."/>
        </authorList>
    </citation>
    <scope>NUCLEOTIDE SEQUENCE</scope>
    <source>
        <strain evidence="2">ChiBcec8-14828</strain>
    </source>
</reference>
<dbReference type="EMBL" id="DWYA01000026">
    <property type="protein sequence ID" value="HJB39248.1"/>
    <property type="molecule type" value="Genomic_DNA"/>
</dbReference>